<comment type="catalytic activity">
    <reaction evidence="6 7">
        <text>(2S)-2-hydroxy-3-oxobutyl phosphate + 5-amino-6-(D-ribitylamino)uracil = 6,7-dimethyl-8-(1-D-ribityl)lumazine + phosphate + 2 H2O + H(+)</text>
        <dbReference type="Rhea" id="RHEA:26152"/>
        <dbReference type="ChEBI" id="CHEBI:15377"/>
        <dbReference type="ChEBI" id="CHEBI:15378"/>
        <dbReference type="ChEBI" id="CHEBI:15934"/>
        <dbReference type="ChEBI" id="CHEBI:43474"/>
        <dbReference type="ChEBI" id="CHEBI:58201"/>
        <dbReference type="ChEBI" id="CHEBI:58830"/>
        <dbReference type="EC" id="2.5.1.78"/>
    </reaction>
</comment>
<dbReference type="EMBL" id="NMUJ01000067">
    <property type="protein sequence ID" value="OYV02628.1"/>
    <property type="molecule type" value="Genomic_DNA"/>
</dbReference>
<dbReference type="SUPFAM" id="SSF52121">
    <property type="entry name" value="Lumazine synthase"/>
    <property type="match status" value="1"/>
</dbReference>
<dbReference type="HAMAP" id="MF_00178">
    <property type="entry name" value="Lumazine_synth"/>
    <property type="match status" value="1"/>
</dbReference>
<evidence type="ECO:0000256" key="7">
    <source>
        <dbReference type="HAMAP-Rule" id="MF_00178"/>
    </source>
</evidence>
<dbReference type="EC" id="2.5.1.78" evidence="3 7"/>
<comment type="similarity">
    <text evidence="2 7">Belongs to the DMRL synthase family.</text>
</comment>
<comment type="pathway">
    <text evidence="1 7">Cofactor biosynthesis; riboflavin biosynthesis; riboflavin from 2-hydroxy-3-oxobutyl phosphate and 5-amino-6-(D-ribitylamino)uracil: step 1/2.</text>
</comment>
<evidence type="ECO:0000256" key="1">
    <source>
        <dbReference type="ARBA" id="ARBA00004917"/>
    </source>
</evidence>
<evidence type="ECO:0000313" key="9">
    <source>
        <dbReference type="Proteomes" id="UP000216312"/>
    </source>
</evidence>
<dbReference type="Gene3D" id="3.40.50.960">
    <property type="entry name" value="Lumazine/riboflavin synthase"/>
    <property type="match status" value="1"/>
</dbReference>
<feature type="binding site" evidence="7">
    <location>
        <begin position="80"/>
        <end position="82"/>
    </location>
    <ligand>
        <name>5-amino-6-(D-ribitylamino)uracil</name>
        <dbReference type="ChEBI" id="CHEBI:15934"/>
    </ligand>
</feature>
<dbReference type="CDD" id="cd09209">
    <property type="entry name" value="Lumazine_synthase-I"/>
    <property type="match status" value="1"/>
</dbReference>
<dbReference type="InterPro" id="IPR002180">
    <property type="entry name" value="LS/RS"/>
</dbReference>
<feature type="binding site" evidence="7">
    <location>
        <begin position="56"/>
        <end position="58"/>
    </location>
    <ligand>
        <name>5-amino-6-(D-ribitylamino)uracil</name>
        <dbReference type="ChEBI" id="CHEBI:15934"/>
    </ligand>
</feature>
<organism evidence="8 9">
    <name type="scientific">candidate division WOR-3 bacterium 4484_18</name>
    <dbReference type="NCBI Taxonomy" id="2020626"/>
    <lineage>
        <taxon>Bacteria</taxon>
        <taxon>Bacteria division WOR-3</taxon>
    </lineage>
</organism>
<proteinExistence type="inferred from homology"/>
<feature type="binding site" evidence="7">
    <location>
        <position position="22"/>
    </location>
    <ligand>
        <name>5-amino-6-(D-ribitylamino)uracil</name>
        <dbReference type="ChEBI" id="CHEBI:15934"/>
    </ligand>
</feature>
<evidence type="ECO:0000313" key="8">
    <source>
        <dbReference type="EMBL" id="OYV02628.1"/>
    </source>
</evidence>
<name>A0A257LSH0_UNCW3</name>
<evidence type="ECO:0000256" key="3">
    <source>
        <dbReference type="ARBA" id="ARBA00012664"/>
    </source>
</evidence>
<comment type="function">
    <text evidence="7">Catalyzes the formation of 6,7-dimethyl-8-ribityllumazine by condensation of 5-amino-6-(D-ribitylamino)uracil with 3,4-dihydroxy-2-butanone 4-phosphate. This is the penultimate step in the biosynthesis of riboflavin.</text>
</comment>
<evidence type="ECO:0000256" key="4">
    <source>
        <dbReference type="ARBA" id="ARBA00022619"/>
    </source>
</evidence>
<dbReference type="InterPro" id="IPR034964">
    <property type="entry name" value="LS"/>
</dbReference>
<dbReference type="GO" id="GO:0005829">
    <property type="term" value="C:cytosol"/>
    <property type="evidence" value="ECO:0007669"/>
    <property type="project" value="TreeGrafter"/>
</dbReference>
<feature type="binding site" evidence="7">
    <location>
        <begin position="85"/>
        <end position="86"/>
    </location>
    <ligand>
        <name>(2S)-2-hydroxy-3-oxobutyl phosphate</name>
        <dbReference type="ChEBI" id="CHEBI:58830"/>
    </ligand>
</feature>
<dbReference type="GO" id="GO:0009231">
    <property type="term" value="P:riboflavin biosynthetic process"/>
    <property type="evidence" value="ECO:0007669"/>
    <property type="project" value="UniProtKB-UniRule"/>
</dbReference>
<feature type="binding site" evidence="7">
    <location>
        <position position="127"/>
    </location>
    <ligand>
        <name>(2S)-2-hydroxy-3-oxobutyl phosphate</name>
        <dbReference type="ChEBI" id="CHEBI:58830"/>
    </ligand>
</feature>
<dbReference type="GO" id="GO:0000906">
    <property type="term" value="F:6,7-dimethyl-8-ribityllumazine synthase activity"/>
    <property type="evidence" value="ECO:0007669"/>
    <property type="project" value="UniProtKB-UniRule"/>
</dbReference>
<comment type="caution">
    <text evidence="8">The sequence shown here is derived from an EMBL/GenBank/DDBJ whole genome shotgun (WGS) entry which is preliminary data.</text>
</comment>
<dbReference type="InterPro" id="IPR036467">
    <property type="entry name" value="LS/RS_sf"/>
</dbReference>
<comment type="caution">
    <text evidence="7">Lacks conserved residue(s) required for the propagation of feature annotation.</text>
</comment>
<accession>A0A257LSH0</accession>
<keyword evidence="4 7" id="KW-0686">Riboflavin biosynthesis</keyword>
<protein>
    <recommendedName>
        <fullName evidence="3 7">6,7-dimethyl-8-ribityllumazine synthase</fullName>
        <shortName evidence="7">DMRL synthase</shortName>
        <shortName evidence="7">LS</shortName>
        <shortName evidence="7">Lumazine synthase</shortName>
        <ecNumber evidence="3 7">2.5.1.78</ecNumber>
    </recommendedName>
</protein>
<evidence type="ECO:0000256" key="2">
    <source>
        <dbReference type="ARBA" id="ARBA00007424"/>
    </source>
</evidence>
<dbReference type="AlphaFoldDB" id="A0A257LSH0"/>
<gene>
    <name evidence="7" type="primary">ribH</name>
    <name evidence="8" type="ORF">CGW93_04545</name>
</gene>
<dbReference type="Pfam" id="PF00885">
    <property type="entry name" value="DMRL_synthase"/>
    <property type="match status" value="1"/>
</dbReference>
<sequence>MKTYEGKLIGKGKRVAIIVARFNQLISKHLVEGAIDCLTRHMVDEDAIEIYKVPGVLEIPQILKLVLDKGEVDGMICLGAVIRGDTPHFEFIAATVFRSIQSIAINYKIPVTTGIITADSEDQALSRAGLKAGNKGYDAALYLLEMMGLVENI</sequence>
<keyword evidence="5 7" id="KW-0808">Transferase</keyword>
<dbReference type="PANTHER" id="PTHR21058">
    <property type="entry name" value="6,7-DIMETHYL-8-RIBITYLLUMAZINE SYNTHASE DMRL SYNTHASE LUMAZINE SYNTHASE"/>
    <property type="match status" value="1"/>
</dbReference>
<reference evidence="9" key="1">
    <citation type="submission" date="2017-07" db="EMBL/GenBank/DDBJ databases">
        <title>Novel pathways for hydrocarbon cycling and metabolic interdependencies in hydrothermal sediment communities.</title>
        <authorList>
            <person name="Dombrowski N."/>
            <person name="Seitz K."/>
            <person name="Teske A."/>
            <person name="Baker B."/>
        </authorList>
    </citation>
    <scope>NUCLEOTIDE SEQUENCE [LARGE SCALE GENOMIC DNA]</scope>
</reference>
<dbReference type="UniPathway" id="UPA00275">
    <property type="reaction ID" value="UER00404"/>
</dbReference>
<evidence type="ECO:0000256" key="5">
    <source>
        <dbReference type="ARBA" id="ARBA00022679"/>
    </source>
</evidence>
<dbReference type="Proteomes" id="UP000216312">
    <property type="component" value="Unassembled WGS sequence"/>
</dbReference>
<dbReference type="PANTHER" id="PTHR21058:SF0">
    <property type="entry name" value="6,7-DIMETHYL-8-RIBITYLLUMAZINE SYNTHASE"/>
    <property type="match status" value="1"/>
</dbReference>
<evidence type="ECO:0000256" key="6">
    <source>
        <dbReference type="ARBA" id="ARBA00048785"/>
    </source>
</evidence>
<feature type="active site" description="Proton donor" evidence="7">
    <location>
        <position position="88"/>
    </location>
</feature>
<dbReference type="NCBIfam" id="TIGR00114">
    <property type="entry name" value="lumazine-synth"/>
    <property type="match status" value="1"/>
</dbReference>
<dbReference type="GO" id="GO:0009349">
    <property type="term" value="C:riboflavin synthase complex"/>
    <property type="evidence" value="ECO:0007669"/>
    <property type="project" value="UniProtKB-UniRule"/>
</dbReference>